<dbReference type="Pfam" id="PF01230">
    <property type="entry name" value="HIT"/>
    <property type="match status" value="1"/>
</dbReference>
<name>A0A7D5Z5W7_9NEIS</name>
<dbReference type="EMBL" id="CP058952">
    <property type="protein sequence ID" value="QLI82621.1"/>
    <property type="molecule type" value="Genomic_DNA"/>
</dbReference>
<proteinExistence type="predicted"/>
<gene>
    <name evidence="3" type="ORF">HZU75_14400</name>
</gene>
<dbReference type="Gene3D" id="3.30.428.10">
    <property type="entry name" value="HIT-like"/>
    <property type="match status" value="1"/>
</dbReference>
<dbReference type="GO" id="GO:0009117">
    <property type="term" value="P:nucleotide metabolic process"/>
    <property type="evidence" value="ECO:0007669"/>
    <property type="project" value="TreeGrafter"/>
</dbReference>
<dbReference type="PROSITE" id="PS51084">
    <property type="entry name" value="HIT_2"/>
    <property type="match status" value="1"/>
</dbReference>
<dbReference type="InterPro" id="IPR026026">
    <property type="entry name" value="HIT_Hint"/>
</dbReference>
<organism evidence="3 4">
    <name type="scientific">Chitinibacter fontanus</name>
    <dbReference type="NCBI Taxonomy" id="1737446"/>
    <lineage>
        <taxon>Bacteria</taxon>
        <taxon>Pseudomonadati</taxon>
        <taxon>Pseudomonadota</taxon>
        <taxon>Betaproteobacteria</taxon>
        <taxon>Neisseriales</taxon>
        <taxon>Chitinibacteraceae</taxon>
        <taxon>Chitinibacter</taxon>
    </lineage>
</organism>
<dbReference type="GO" id="GO:0003824">
    <property type="term" value="F:catalytic activity"/>
    <property type="evidence" value="ECO:0007669"/>
    <property type="project" value="InterPro"/>
</dbReference>
<sequence length="138" mass="15565">MSINCPLCQNAGGEIVWQNELARVVLADEPEYPGFCRVILQQHAAEMTDLPAAQRQALMEIVWAVETIVRNTLQPTKINVASLGNVVPHVHWHIIPRWLDDLHFPAPIWATAAPNRNTHTLTPTQLSQLRQQLEQLTP</sequence>
<evidence type="ECO:0000259" key="2">
    <source>
        <dbReference type="PROSITE" id="PS51084"/>
    </source>
</evidence>
<dbReference type="KEGG" id="cfon:HZU75_14400"/>
<dbReference type="InterPro" id="IPR011146">
    <property type="entry name" value="HIT-like"/>
</dbReference>
<protein>
    <submittedName>
        <fullName evidence="3">HIT family protein</fullName>
    </submittedName>
</protein>
<feature type="short sequence motif" description="Histidine triad motif" evidence="1">
    <location>
        <begin position="89"/>
        <end position="93"/>
    </location>
</feature>
<reference evidence="3 4" key="1">
    <citation type="journal article" date="2016" name="Int. J. Syst. Evol. Microbiol.">
        <title>Chitinibacter fontanus sp. nov., isolated from a spring.</title>
        <authorList>
            <person name="Sheu S.Y."/>
            <person name="Li Y.S."/>
            <person name="Young C.C."/>
            <person name="Chen W.M."/>
        </authorList>
    </citation>
    <scope>NUCLEOTIDE SEQUENCE [LARGE SCALE GENOMIC DNA]</scope>
    <source>
        <strain evidence="3 4">STM-7</strain>
    </source>
</reference>
<dbReference type="RefSeq" id="WP_180306697.1">
    <property type="nucleotide sequence ID" value="NZ_CP058952.1"/>
</dbReference>
<dbReference type="PIRSF" id="PIRSF000714">
    <property type="entry name" value="HIT"/>
    <property type="match status" value="1"/>
</dbReference>
<evidence type="ECO:0000256" key="1">
    <source>
        <dbReference type="PROSITE-ProRule" id="PRU00464"/>
    </source>
</evidence>
<evidence type="ECO:0000313" key="3">
    <source>
        <dbReference type="EMBL" id="QLI82621.1"/>
    </source>
</evidence>
<dbReference type="InterPro" id="IPR036265">
    <property type="entry name" value="HIT-like_sf"/>
</dbReference>
<dbReference type="Proteomes" id="UP000510822">
    <property type="component" value="Chromosome"/>
</dbReference>
<dbReference type="PANTHER" id="PTHR46648">
    <property type="entry name" value="HIT FAMILY PROTEIN 1"/>
    <property type="match status" value="1"/>
</dbReference>
<dbReference type="InterPro" id="IPR001310">
    <property type="entry name" value="Histidine_triad_HIT"/>
</dbReference>
<dbReference type="AlphaFoldDB" id="A0A7D5Z5W7"/>
<dbReference type="SUPFAM" id="SSF54197">
    <property type="entry name" value="HIT-like"/>
    <property type="match status" value="1"/>
</dbReference>
<feature type="domain" description="HIT" evidence="2">
    <location>
        <begin position="3"/>
        <end position="104"/>
    </location>
</feature>
<dbReference type="PANTHER" id="PTHR46648:SF1">
    <property type="entry name" value="ADENOSINE 5'-MONOPHOSPHORAMIDASE HNT1"/>
    <property type="match status" value="1"/>
</dbReference>
<evidence type="ECO:0000313" key="4">
    <source>
        <dbReference type="Proteomes" id="UP000510822"/>
    </source>
</evidence>
<accession>A0A7D5Z5W7</accession>
<keyword evidence="4" id="KW-1185">Reference proteome</keyword>